<sequence>MFDQKKVPNVDHSWDVEPAVGSYFTGQKKYPTVDYSWDEEPAVGSYNPEAYVLSNPINRCPLPEMSKTAKKNKI</sequence>
<accession>A0A9N9QI63</accession>
<dbReference type="AlphaFoldDB" id="A0A9N9QI63"/>
<reference evidence="1" key="1">
    <citation type="submission" date="2022-01" db="EMBL/GenBank/DDBJ databases">
        <authorList>
            <person name="King R."/>
        </authorList>
    </citation>
    <scope>NUCLEOTIDE SEQUENCE</scope>
</reference>
<dbReference type="EMBL" id="OU892283">
    <property type="protein sequence ID" value="CAG9771488.1"/>
    <property type="molecule type" value="Genomic_DNA"/>
</dbReference>
<gene>
    <name evidence="1" type="ORF">CEUTPL_LOCUS11920</name>
</gene>
<evidence type="ECO:0000313" key="1">
    <source>
        <dbReference type="EMBL" id="CAG9771488.1"/>
    </source>
</evidence>
<dbReference type="Proteomes" id="UP001152799">
    <property type="component" value="Chromosome 7"/>
</dbReference>
<organism evidence="1 2">
    <name type="scientific">Ceutorhynchus assimilis</name>
    <name type="common">cabbage seed weevil</name>
    <dbReference type="NCBI Taxonomy" id="467358"/>
    <lineage>
        <taxon>Eukaryota</taxon>
        <taxon>Metazoa</taxon>
        <taxon>Ecdysozoa</taxon>
        <taxon>Arthropoda</taxon>
        <taxon>Hexapoda</taxon>
        <taxon>Insecta</taxon>
        <taxon>Pterygota</taxon>
        <taxon>Neoptera</taxon>
        <taxon>Endopterygota</taxon>
        <taxon>Coleoptera</taxon>
        <taxon>Polyphaga</taxon>
        <taxon>Cucujiformia</taxon>
        <taxon>Curculionidae</taxon>
        <taxon>Ceutorhynchinae</taxon>
        <taxon>Ceutorhynchus</taxon>
    </lineage>
</organism>
<evidence type="ECO:0000313" key="2">
    <source>
        <dbReference type="Proteomes" id="UP001152799"/>
    </source>
</evidence>
<keyword evidence="2" id="KW-1185">Reference proteome</keyword>
<name>A0A9N9QI63_9CUCU</name>
<protein>
    <submittedName>
        <fullName evidence="1">Uncharacterized protein</fullName>
    </submittedName>
</protein>
<proteinExistence type="predicted"/>